<dbReference type="AlphaFoldDB" id="A0A0J1BE54"/>
<comment type="caution">
    <text evidence="1">The sequence shown here is derived from an EMBL/GenBank/DDBJ whole genome shotgun (WGS) entry which is preliminary data.</text>
</comment>
<evidence type="ECO:0000313" key="2">
    <source>
        <dbReference type="Proteomes" id="UP000036367"/>
    </source>
</evidence>
<dbReference type="EMBL" id="LECT01000025">
    <property type="protein sequence ID" value="KLU04811.1"/>
    <property type="molecule type" value="Genomic_DNA"/>
</dbReference>
<protein>
    <submittedName>
        <fullName evidence="1">Uncharacterized protein</fullName>
    </submittedName>
</protein>
<organism evidence="1 2">
    <name type="scientific">Rhodopirellula islandica</name>
    <dbReference type="NCBI Taxonomy" id="595434"/>
    <lineage>
        <taxon>Bacteria</taxon>
        <taxon>Pseudomonadati</taxon>
        <taxon>Planctomycetota</taxon>
        <taxon>Planctomycetia</taxon>
        <taxon>Pirellulales</taxon>
        <taxon>Pirellulaceae</taxon>
        <taxon>Rhodopirellula</taxon>
    </lineage>
</organism>
<reference evidence="1" key="1">
    <citation type="submission" date="2015-05" db="EMBL/GenBank/DDBJ databases">
        <title>Permanent draft genome of Rhodopirellula islandicus K833.</title>
        <authorList>
            <person name="Kizina J."/>
            <person name="Richter M."/>
            <person name="Glockner F.O."/>
            <person name="Harder J."/>
        </authorList>
    </citation>
    <scope>NUCLEOTIDE SEQUENCE [LARGE SCALE GENOMIC DNA]</scope>
    <source>
        <strain evidence="1">K833</strain>
    </source>
</reference>
<sequence length="43" mass="4878">MHRRKVVGRVMAVNHVVVWGGWFSNSKRQSSRPSIASRRNATA</sequence>
<accession>A0A0J1BE54</accession>
<name>A0A0J1BE54_RHOIS</name>
<evidence type="ECO:0000313" key="1">
    <source>
        <dbReference type="EMBL" id="KLU04811.1"/>
    </source>
</evidence>
<gene>
    <name evidence="1" type="ORF">RISK_003079</name>
</gene>
<dbReference type="Proteomes" id="UP000036367">
    <property type="component" value="Unassembled WGS sequence"/>
</dbReference>
<keyword evidence="2" id="KW-1185">Reference proteome</keyword>
<proteinExistence type="predicted"/>